<comment type="caution">
    <text evidence="2">The sequence shown here is derived from an EMBL/GenBank/DDBJ whole genome shotgun (WGS) entry which is preliminary data.</text>
</comment>
<organism evidence="2 3">
    <name type="scientific">Owenia fusiformis</name>
    <name type="common">Polychaete worm</name>
    <dbReference type="NCBI Taxonomy" id="6347"/>
    <lineage>
        <taxon>Eukaryota</taxon>
        <taxon>Metazoa</taxon>
        <taxon>Spiralia</taxon>
        <taxon>Lophotrochozoa</taxon>
        <taxon>Annelida</taxon>
        <taxon>Polychaeta</taxon>
        <taxon>Sedentaria</taxon>
        <taxon>Canalipalpata</taxon>
        <taxon>Sabellida</taxon>
        <taxon>Oweniida</taxon>
        <taxon>Oweniidae</taxon>
        <taxon>Owenia</taxon>
    </lineage>
</organism>
<dbReference type="SUPFAM" id="SSF51735">
    <property type="entry name" value="NAD(P)-binding Rossmann-fold domains"/>
    <property type="match status" value="1"/>
</dbReference>
<dbReference type="EMBL" id="CAIIXF020000008">
    <property type="protein sequence ID" value="CAH1790808.1"/>
    <property type="molecule type" value="Genomic_DNA"/>
</dbReference>
<dbReference type="FunFam" id="3.40.50.720:FF:000178">
    <property type="entry name" value="Saccharopine dehydrogenase-like oxidoreductase"/>
    <property type="match status" value="1"/>
</dbReference>
<protein>
    <submittedName>
        <fullName evidence="2">Uncharacterized protein</fullName>
    </submittedName>
</protein>
<dbReference type="Proteomes" id="UP000749559">
    <property type="component" value="Unassembled WGS sequence"/>
</dbReference>
<proteinExistence type="inferred from homology"/>
<dbReference type="Pfam" id="PF03435">
    <property type="entry name" value="Sacchrp_dh_NADP"/>
    <property type="match status" value="1"/>
</dbReference>
<sequence length="426" mass="47240">METPYDLVVFGATGFTGQFVVEELGRLCDKDSSLKWAIAGRSMEKLQQTLTTATKITGINLDDIPIIIADVKNQESLNEMCKKAKVVLNCVGPYRFFGEPVVRAAVENGAHHIDISGEPQFLEGMQLKFNQAAKEAGVFVIGACGFDSIPADMGAIFTRDQFEGDLNHIESYLAMRSGPEGGGGHYATWQSAIHGFANARELIKLRKQMALTPLPRSKDKPPKRSTLHYNNDVNSWAVPFPGSDRSVVNRTQRFNYEVRNERPLQYQAYFRMPGLLFTLVLMFFGAIFGLLANFSFGRNLLERYPRFFSGGVFSHEGPTRKQIAGSSFSMTFIGEGYSKKVEDASEQHSEAPDRRIIARVSGPEAGYVTTPICMIQAALVLLQEKDNLPKSGGVLTPGAVFAKTTLINRLQENNMKFTVMVQEPKK</sequence>
<dbReference type="GO" id="GO:0005811">
    <property type="term" value="C:lipid droplet"/>
    <property type="evidence" value="ECO:0007669"/>
    <property type="project" value="TreeGrafter"/>
</dbReference>
<evidence type="ECO:0000313" key="2">
    <source>
        <dbReference type="EMBL" id="CAH1790808.1"/>
    </source>
</evidence>
<name>A0A8J1XZ28_OWEFU</name>
<comment type="similarity">
    <text evidence="1">Belongs to the saccharopine dehydrogenase family.</text>
</comment>
<keyword evidence="3" id="KW-1185">Reference proteome</keyword>
<dbReference type="InterPro" id="IPR005097">
    <property type="entry name" value="Sacchrp_dh_NADP-bd"/>
</dbReference>
<dbReference type="Gene3D" id="3.40.50.720">
    <property type="entry name" value="NAD(P)-binding Rossmann-like Domain"/>
    <property type="match status" value="1"/>
</dbReference>
<dbReference type="AlphaFoldDB" id="A0A8J1XZ28"/>
<gene>
    <name evidence="2" type="ORF">OFUS_LOCUS15976</name>
</gene>
<dbReference type="PANTHER" id="PTHR12286">
    <property type="entry name" value="SACCHAROPINE DEHYDROGENASE-LIKE OXIDOREDUCTASE"/>
    <property type="match status" value="1"/>
</dbReference>
<dbReference type="InterPro" id="IPR051276">
    <property type="entry name" value="Saccharopine_DH-like_oxidrdct"/>
</dbReference>
<dbReference type="GO" id="GO:0005739">
    <property type="term" value="C:mitochondrion"/>
    <property type="evidence" value="ECO:0007669"/>
    <property type="project" value="TreeGrafter"/>
</dbReference>
<accession>A0A8J1XZ28</accession>
<dbReference type="OrthoDB" id="10268090at2759"/>
<dbReference type="InterPro" id="IPR036291">
    <property type="entry name" value="NAD(P)-bd_dom_sf"/>
</dbReference>
<dbReference type="GO" id="GO:0009247">
    <property type="term" value="P:glycolipid biosynthetic process"/>
    <property type="evidence" value="ECO:0007669"/>
    <property type="project" value="TreeGrafter"/>
</dbReference>
<dbReference type="PANTHER" id="PTHR12286:SF5">
    <property type="entry name" value="SACCHAROPINE DEHYDROGENASE-LIKE OXIDOREDUCTASE"/>
    <property type="match status" value="1"/>
</dbReference>
<evidence type="ECO:0000313" key="3">
    <source>
        <dbReference type="Proteomes" id="UP000749559"/>
    </source>
</evidence>
<dbReference type="GO" id="GO:0005886">
    <property type="term" value="C:plasma membrane"/>
    <property type="evidence" value="ECO:0007669"/>
    <property type="project" value="TreeGrafter"/>
</dbReference>
<evidence type="ECO:0000256" key="1">
    <source>
        <dbReference type="ARBA" id="ARBA00038048"/>
    </source>
</evidence>
<reference evidence="2" key="1">
    <citation type="submission" date="2022-03" db="EMBL/GenBank/DDBJ databases">
        <authorList>
            <person name="Martin C."/>
        </authorList>
    </citation>
    <scope>NUCLEOTIDE SEQUENCE</scope>
</reference>